<reference evidence="1 2" key="1">
    <citation type="journal article" date="2015" name="Fungal Genet. Biol.">
        <title>Evolution of novel wood decay mechanisms in Agaricales revealed by the genome sequences of Fistulina hepatica and Cylindrobasidium torrendii.</title>
        <authorList>
            <person name="Floudas D."/>
            <person name="Held B.W."/>
            <person name="Riley R."/>
            <person name="Nagy L.G."/>
            <person name="Koehler G."/>
            <person name="Ransdell A.S."/>
            <person name="Younus H."/>
            <person name="Chow J."/>
            <person name="Chiniquy J."/>
            <person name="Lipzen A."/>
            <person name="Tritt A."/>
            <person name="Sun H."/>
            <person name="Haridas S."/>
            <person name="LaButti K."/>
            <person name="Ohm R.A."/>
            <person name="Kues U."/>
            <person name="Blanchette R.A."/>
            <person name="Grigoriev I.V."/>
            <person name="Minto R.E."/>
            <person name="Hibbett D.S."/>
        </authorList>
    </citation>
    <scope>NUCLEOTIDE SEQUENCE [LARGE SCALE GENOMIC DNA]</scope>
    <source>
        <strain evidence="1 2">FP15055 ss-10</strain>
    </source>
</reference>
<dbReference type="AlphaFoldDB" id="A0A0D7B8E4"/>
<dbReference type="PANTHER" id="PTHR31793:SF39">
    <property type="entry name" value="THIOESTERASE_THIOL ESTER DEHYDRASE-ISOMERASE"/>
    <property type="match status" value="1"/>
</dbReference>
<keyword evidence="2" id="KW-1185">Reference proteome</keyword>
<dbReference type="Gene3D" id="3.10.129.10">
    <property type="entry name" value="Hotdog Thioesterase"/>
    <property type="match status" value="1"/>
</dbReference>
<protein>
    <submittedName>
        <fullName evidence="1">Thioesterase/thiol ester dehydrase-isomerase</fullName>
    </submittedName>
</protein>
<dbReference type="InterPro" id="IPR029069">
    <property type="entry name" value="HotDog_dom_sf"/>
</dbReference>
<dbReference type="Pfam" id="PF13279">
    <property type="entry name" value="4HBT_2"/>
    <property type="match status" value="1"/>
</dbReference>
<dbReference type="GO" id="GO:0016853">
    <property type="term" value="F:isomerase activity"/>
    <property type="evidence" value="ECO:0007669"/>
    <property type="project" value="UniProtKB-KW"/>
</dbReference>
<proteinExistence type="predicted"/>
<dbReference type="EMBL" id="KN880577">
    <property type="protein sequence ID" value="KIY65786.1"/>
    <property type="molecule type" value="Genomic_DNA"/>
</dbReference>
<gene>
    <name evidence="1" type="ORF">CYLTODRAFT_52904</name>
</gene>
<dbReference type="InterPro" id="IPR050563">
    <property type="entry name" value="4-hydroxybenzoyl-CoA_TE"/>
</dbReference>
<keyword evidence="1" id="KW-0413">Isomerase</keyword>
<dbReference type="Proteomes" id="UP000054007">
    <property type="component" value="Unassembled WGS sequence"/>
</dbReference>
<dbReference type="GO" id="GO:0047617">
    <property type="term" value="F:fatty acyl-CoA hydrolase activity"/>
    <property type="evidence" value="ECO:0007669"/>
    <property type="project" value="TreeGrafter"/>
</dbReference>
<dbReference type="SUPFAM" id="SSF54637">
    <property type="entry name" value="Thioesterase/thiol ester dehydrase-isomerase"/>
    <property type="match status" value="1"/>
</dbReference>
<evidence type="ECO:0000313" key="1">
    <source>
        <dbReference type="EMBL" id="KIY65786.1"/>
    </source>
</evidence>
<dbReference type="PANTHER" id="PTHR31793">
    <property type="entry name" value="4-HYDROXYBENZOYL-COA THIOESTERASE FAMILY MEMBER"/>
    <property type="match status" value="1"/>
</dbReference>
<sequence>MTILSRQISALGCRLVRPSSQAVAAFSSSSRHLTVVGPEEALNHQSALAHAEKRLEISGFNRSHFWEQPIAWGDHDSFQHVNNVRYVRFFESSRIHWMRYLGHRLGGPDAADALLKGKGVSLILKSIQVKFRRPVTFPDTLLLAHRPVQADVADDPAVLRLSAAAYSLKQGKLVAESNEEVVWYDYDRLRKCTPEDSHLDAVWGRGAR</sequence>
<evidence type="ECO:0000313" key="2">
    <source>
        <dbReference type="Proteomes" id="UP000054007"/>
    </source>
</evidence>
<dbReference type="OrthoDB" id="5538558at2759"/>
<accession>A0A0D7B8E4</accession>
<organism evidence="1 2">
    <name type="scientific">Cylindrobasidium torrendii FP15055 ss-10</name>
    <dbReference type="NCBI Taxonomy" id="1314674"/>
    <lineage>
        <taxon>Eukaryota</taxon>
        <taxon>Fungi</taxon>
        <taxon>Dikarya</taxon>
        <taxon>Basidiomycota</taxon>
        <taxon>Agaricomycotina</taxon>
        <taxon>Agaricomycetes</taxon>
        <taxon>Agaricomycetidae</taxon>
        <taxon>Agaricales</taxon>
        <taxon>Marasmiineae</taxon>
        <taxon>Physalacriaceae</taxon>
        <taxon>Cylindrobasidium</taxon>
    </lineage>
</organism>
<dbReference type="CDD" id="cd00586">
    <property type="entry name" value="4HBT"/>
    <property type="match status" value="1"/>
</dbReference>
<name>A0A0D7B8E4_9AGAR</name>